<feature type="non-terminal residue" evidence="2">
    <location>
        <position position="1"/>
    </location>
</feature>
<evidence type="ECO:0000313" key="2">
    <source>
        <dbReference type="EMBL" id="CAJ0582356.1"/>
    </source>
</evidence>
<comment type="caution">
    <text evidence="2">The sequence shown here is derived from an EMBL/GenBank/DDBJ whole genome shotgun (WGS) entry which is preliminary data.</text>
</comment>
<feature type="region of interest" description="Disordered" evidence="1">
    <location>
        <begin position="84"/>
        <end position="163"/>
    </location>
</feature>
<dbReference type="Proteomes" id="UP001177023">
    <property type="component" value="Unassembled WGS sequence"/>
</dbReference>
<sequence length="349" mass="39504">MDEDKKELHDLAELRELGQLLQQAKLIDGSSEDVLNQDNDDENVSMINDILETIKLEKAKLRDEASIIRGELSQAMTKENLRKIYSGEQRKEQQKKEEYEWKRQQEVEKKEKEDAERKDREEMDRQRKAARDRLFNGVLTGSLQGTPCTEEPGPSGIYSSKSQLESTTYGYESEYENAPMTRSMPNNRMLPSKSLEFHAAHRVQPVMGAKELLNGHCGSPASRFVATSLSNLNESRNSQDSGLGRETVSDMPKKQHAKSHHEVYGDKVILESEDETPRRPTMLCFGRWKGSGPRLNGCIHGEKPMHNGIKSNGHFKTQIDEIEAKVAHLTASKSNGQIVINKNVKETAL</sequence>
<keyword evidence="3" id="KW-1185">Reference proteome</keyword>
<feature type="compositionally biased region" description="Basic and acidic residues" evidence="1">
    <location>
        <begin position="88"/>
        <end position="134"/>
    </location>
</feature>
<feature type="region of interest" description="Disordered" evidence="1">
    <location>
        <begin position="232"/>
        <end position="266"/>
    </location>
</feature>
<evidence type="ECO:0000313" key="3">
    <source>
        <dbReference type="Proteomes" id="UP001177023"/>
    </source>
</evidence>
<protein>
    <submittedName>
        <fullName evidence="2">Uncharacterized protein</fullName>
    </submittedName>
</protein>
<dbReference type="AlphaFoldDB" id="A0AA36D949"/>
<gene>
    <name evidence="2" type="ORF">MSPICULIGERA_LOCUS20492</name>
</gene>
<dbReference type="EMBL" id="CATQJA010002664">
    <property type="protein sequence ID" value="CAJ0582356.1"/>
    <property type="molecule type" value="Genomic_DNA"/>
</dbReference>
<accession>A0AA36D949</accession>
<name>A0AA36D949_9BILA</name>
<feature type="compositionally biased region" description="Polar residues" evidence="1">
    <location>
        <begin position="232"/>
        <end position="241"/>
    </location>
</feature>
<reference evidence="2" key="1">
    <citation type="submission" date="2023-06" db="EMBL/GenBank/DDBJ databases">
        <authorList>
            <person name="Delattre M."/>
        </authorList>
    </citation>
    <scope>NUCLEOTIDE SEQUENCE</scope>
    <source>
        <strain evidence="2">AF72</strain>
    </source>
</reference>
<proteinExistence type="predicted"/>
<organism evidence="2 3">
    <name type="scientific">Mesorhabditis spiculigera</name>
    <dbReference type="NCBI Taxonomy" id="96644"/>
    <lineage>
        <taxon>Eukaryota</taxon>
        <taxon>Metazoa</taxon>
        <taxon>Ecdysozoa</taxon>
        <taxon>Nematoda</taxon>
        <taxon>Chromadorea</taxon>
        <taxon>Rhabditida</taxon>
        <taxon>Rhabditina</taxon>
        <taxon>Rhabditomorpha</taxon>
        <taxon>Rhabditoidea</taxon>
        <taxon>Rhabditidae</taxon>
        <taxon>Mesorhabditinae</taxon>
        <taxon>Mesorhabditis</taxon>
    </lineage>
</organism>
<evidence type="ECO:0000256" key="1">
    <source>
        <dbReference type="SAM" id="MobiDB-lite"/>
    </source>
</evidence>